<gene>
    <name evidence="1" type="ORF">DU505_00620</name>
</gene>
<comment type="caution">
    <text evidence="1">The sequence shown here is derived from an EMBL/GenBank/DDBJ whole genome shotgun (WGS) entry which is preliminary data.</text>
</comment>
<dbReference type="EMBL" id="QPII01000001">
    <property type="protein sequence ID" value="RCV91615.1"/>
    <property type="molecule type" value="Genomic_DNA"/>
</dbReference>
<organism evidence="1 2">
    <name type="scientific">Billgrantia montanilacus</name>
    <dbReference type="NCBI Taxonomy" id="2282305"/>
    <lineage>
        <taxon>Bacteria</taxon>
        <taxon>Pseudomonadati</taxon>
        <taxon>Pseudomonadota</taxon>
        <taxon>Gammaproteobacteria</taxon>
        <taxon>Oceanospirillales</taxon>
        <taxon>Halomonadaceae</taxon>
        <taxon>Billgrantia</taxon>
    </lineage>
</organism>
<reference evidence="1 2" key="1">
    <citation type="submission" date="2018-07" db="EMBL/GenBank/DDBJ databases">
        <title>Halomonas montanilacus sp. nov., isolated from Lake Pengyan on Tibetan Plateau.</title>
        <authorList>
            <person name="Lu H."/>
            <person name="Xing P."/>
            <person name="Wu Q."/>
        </authorList>
    </citation>
    <scope>NUCLEOTIDE SEQUENCE [LARGE SCALE GENOMIC DNA]</scope>
    <source>
        <strain evidence="1 2">PYC7W</strain>
    </source>
</reference>
<name>A0A368U3K8_9GAMM</name>
<protein>
    <submittedName>
        <fullName evidence="1">Uncharacterized protein</fullName>
    </submittedName>
</protein>
<proteinExistence type="predicted"/>
<keyword evidence="2" id="KW-1185">Reference proteome</keyword>
<evidence type="ECO:0000313" key="1">
    <source>
        <dbReference type="EMBL" id="RCV91615.1"/>
    </source>
</evidence>
<accession>A0A368U3K8</accession>
<evidence type="ECO:0000313" key="2">
    <source>
        <dbReference type="Proteomes" id="UP000252405"/>
    </source>
</evidence>
<dbReference type="AlphaFoldDB" id="A0A368U3K8"/>
<sequence>MSQITQMMAANQGRVVTQSPIFGPFHPALGFLSLSLIDPEYQISLGYYPSDFSAEDGLIANSQLLAIFTNRQVDMGRRLSVMRHDLGSCSPIMLVKHHGRQGERVLQYTPASRVGIDGANPDYPLLMGEAKVLASILRPELISLMQRVISRWSNRPVDARNADAHDGIIWLWLVADELGLSSSQFDEVNWTMHRSARYIGQSQDLLIRT</sequence>
<dbReference type="Proteomes" id="UP000252405">
    <property type="component" value="Unassembled WGS sequence"/>
</dbReference>